<evidence type="ECO:0000256" key="5">
    <source>
        <dbReference type="ARBA" id="ARBA00022691"/>
    </source>
</evidence>
<gene>
    <name evidence="7" type="ORF">A5707_12740</name>
</gene>
<evidence type="ECO:0000313" key="8">
    <source>
        <dbReference type="Proteomes" id="UP000093592"/>
    </source>
</evidence>
<dbReference type="EMBL" id="LZKJ01000029">
    <property type="protein sequence ID" value="OBI52055.1"/>
    <property type="molecule type" value="Genomic_DNA"/>
</dbReference>
<accession>A0A1A2ZP22</accession>
<organism evidence="7 8">
    <name type="scientific">Mycobacterium kyorinense</name>
    <dbReference type="NCBI Taxonomy" id="487514"/>
    <lineage>
        <taxon>Bacteria</taxon>
        <taxon>Bacillati</taxon>
        <taxon>Actinomycetota</taxon>
        <taxon>Actinomycetes</taxon>
        <taxon>Mycobacteriales</taxon>
        <taxon>Mycobacteriaceae</taxon>
        <taxon>Mycobacterium</taxon>
    </lineage>
</organism>
<evidence type="ECO:0000256" key="6">
    <source>
        <dbReference type="RuleBase" id="RU362030"/>
    </source>
</evidence>
<dbReference type="SUPFAM" id="SSF53335">
    <property type="entry name" value="S-adenosyl-L-methionine-dependent methyltransferases"/>
    <property type="match status" value="1"/>
</dbReference>
<dbReference type="EC" id="2.1.1.-" evidence="6"/>
<dbReference type="InterPro" id="IPR029063">
    <property type="entry name" value="SAM-dependent_MTases_sf"/>
</dbReference>
<evidence type="ECO:0000256" key="2">
    <source>
        <dbReference type="ARBA" id="ARBA00008138"/>
    </source>
</evidence>
<dbReference type="RefSeq" id="WP_065012845.1">
    <property type="nucleotide sequence ID" value="NZ_LZKJ01000029.1"/>
</dbReference>
<evidence type="ECO:0000256" key="3">
    <source>
        <dbReference type="ARBA" id="ARBA00022603"/>
    </source>
</evidence>
<sequence length="292" mass="32520">MTRRALKARSADAPMLFPALEMHYPRGQRVSDDEFAIRMLSPGLRMAAHAMAWQPLRGLLARSVDKQMPGFWGGVVARKRYADEQVVDALSAGIKQFVILGAGFDTRAFRLIARAGADAFEVDLPENSARKKALIERLFGGVPASIELVAVNLETGDLENSLVTQGFQSNQPTMYVIEAVTPYLSHDAIARVFAVLAKAPTSSRLVFTYILREFLEGKQLYGWDKAYQRWVVKEGIYRFGLSPAGVGDFLRQYGWTECEQVGSAEYRARYFEPAGRDLTGIDVERFVAAQKA</sequence>
<keyword evidence="4" id="KW-0808">Transferase</keyword>
<dbReference type="OrthoDB" id="9806164at2"/>
<dbReference type="Gene3D" id="3.40.50.150">
    <property type="entry name" value="Vaccinia Virus protein VP39"/>
    <property type="match status" value="1"/>
</dbReference>
<evidence type="ECO:0000256" key="1">
    <source>
        <dbReference type="ARBA" id="ARBA00003907"/>
    </source>
</evidence>
<keyword evidence="3 6" id="KW-0489">Methyltransferase</keyword>
<dbReference type="AlphaFoldDB" id="A0A1A2ZP22"/>
<evidence type="ECO:0000256" key="4">
    <source>
        <dbReference type="ARBA" id="ARBA00022679"/>
    </source>
</evidence>
<dbReference type="GO" id="GO:0032259">
    <property type="term" value="P:methylation"/>
    <property type="evidence" value="ECO:0007669"/>
    <property type="project" value="UniProtKB-KW"/>
</dbReference>
<dbReference type="GO" id="GO:0008168">
    <property type="term" value="F:methyltransferase activity"/>
    <property type="evidence" value="ECO:0007669"/>
    <property type="project" value="UniProtKB-UniRule"/>
</dbReference>
<dbReference type="Proteomes" id="UP000093592">
    <property type="component" value="Unassembled WGS sequence"/>
</dbReference>
<comment type="caution">
    <text evidence="7">The sequence shown here is derived from an EMBL/GenBank/DDBJ whole genome shotgun (WGS) entry which is preliminary data.</text>
</comment>
<comment type="function">
    <text evidence="1 6">Exhibits S-adenosyl-L-methionine-dependent methyltransferase activity.</text>
</comment>
<protein>
    <recommendedName>
        <fullName evidence="6">S-adenosyl-L-methionine-dependent methyltransferase</fullName>
        <ecNumber evidence="6">2.1.1.-</ecNumber>
    </recommendedName>
</protein>
<name>A0A1A2ZP22_9MYCO</name>
<dbReference type="PANTHER" id="PTHR43619">
    <property type="entry name" value="S-ADENOSYL-L-METHIONINE-DEPENDENT METHYLTRANSFERASE YKTD-RELATED"/>
    <property type="match status" value="1"/>
</dbReference>
<comment type="similarity">
    <text evidence="2 6">Belongs to the UPF0677 family.</text>
</comment>
<dbReference type="InterPro" id="IPR011610">
    <property type="entry name" value="SAM_mthyl_Trfase_ML2640-like"/>
</dbReference>
<dbReference type="InterPro" id="IPR007213">
    <property type="entry name" value="Ppm1/Ppm2/Tcmp"/>
</dbReference>
<proteinExistence type="inferred from homology"/>
<dbReference type="PANTHER" id="PTHR43619:SF2">
    <property type="entry name" value="S-ADENOSYL-L-METHIONINE-DEPENDENT METHYLTRANSFERASES SUPERFAMILY PROTEIN"/>
    <property type="match status" value="1"/>
</dbReference>
<dbReference type="Pfam" id="PF04072">
    <property type="entry name" value="LCM"/>
    <property type="match status" value="1"/>
</dbReference>
<evidence type="ECO:0000313" key="7">
    <source>
        <dbReference type="EMBL" id="OBI52055.1"/>
    </source>
</evidence>
<keyword evidence="5 6" id="KW-0949">S-adenosyl-L-methionine</keyword>
<reference evidence="8" key="1">
    <citation type="submission" date="2016-06" db="EMBL/GenBank/DDBJ databases">
        <authorList>
            <person name="Sutton G."/>
            <person name="Brinkac L."/>
            <person name="Sanka R."/>
            <person name="Adams M."/>
            <person name="Lau E."/>
            <person name="Sam S."/>
            <person name="Sreng N."/>
            <person name="Him V."/>
            <person name="Kerleguer A."/>
            <person name="Cheng S."/>
        </authorList>
    </citation>
    <scope>NUCLEOTIDE SEQUENCE [LARGE SCALE GENOMIC DNA]</scope>
    <source>
        <strain evidence="8">E861</strain>
    </source>
</reference>
<dbReference type="NCBIfam" id="TIGR00027">
    <property type="entry name" value="mthyl_TIGR00027"/>
    <property type="match status" value="1"/>
</dbReference>